<reference evidence="1 2" key="1">
    <citation type="submission" date="2019-01" db="EMBL/GenBank/DDBJ databases">
        <title>Chengkuizengella sp. nov., isolated from deep-sea sediment of East Pacific Ocean.</title>
        <authorList>
            <person name="Yang J."/>
            <person name="Lai Q."/>
            <person name="Shao Z."/>
        </authorList>
    </citation>
    <scope>NUCLEOTIDE SEQUENCE [LARGE SCALE GENOMIC DNA]</scope>
    <source>
        <strain evidence="1 2">YPA3-1-1</strain>
    </source>
</reference>
<evidence type="ECO:0000313" key="1">
    <source>
        <dbReference type="EMBL" id="NBI31233.1"/>
    </source>
</evidence>
<dbReference type="EMBL" id="SIJB01000067">
    <property type="protein sequence ID" value="NBI31233.1"/>
    <property type="molecule type" value="Genomic_DNA"/>
</dbReference>
<dbReference type="RefSeq" id="WP_160648050.1">
    <property type="nucleotide sequence ID" value="NZ_SIJB01000067.1"/>
</dbReference>
<dbReference type="Proteomes" id="UP000448943">
    <property type="component" value="Unassembled WGS sequence"/>
</dbReference>
<evidence type="ECO:0000313" key="2">
    <source>
        <dbReference type="Proteomes" id="UP000448943"/>
    </source>
</evidence>
<organism evidence="1 2">
    <name type="scientific">Chengkuizengella marina</name>
    <dbReference type="NCBI Taxonomy" id="2507566"/>
    <lineage>
        <taxon>Bacteria</taxon>
        <taxon>Bacillati</taxon>
        <taxon>Bacillota</taxon>
        <taxon>Bacilli</taxon>
        <taxon>Bacillales</taxon>
        <taxon>Paenibacillaceae</taxon>
        <taxon>Chengkuizengella</taxon>
    </lineage>
</organism>
<dbReference type="AlphaFoldDB" id="A0A6N9Q9D0"/>
<name>A0A6N9Q9D0_9BACL</name>
<dbReference type="OrthoDB" id="2881384at2"/>
<keyword evidence="2" id="KW-1185">Reference proteome</keyword>
<comment type="caution">
    <text evidence="1">The sequence shown here is derived from an EMBL/GenBank/DDBJ whole genome shotgun (WGS) entry which is preliminary data.</text>
</comment>
<gene>
    <name evidence="1" type="ORF">ERL59_20090</name>
</gene>
<proteinExistence type="predicted"/>
<sequence>MGHFDKTTCDCCVCPMQCALEQLVEPQTQINVIVTTLGTISIFLGTFTLTEVKDFIAKTNVEIDITICQIITVGFQTLPTDFKLKPVRKDIVGECVCCEDPMTNLLVGKIGTNISIPSGGIISAGVKDVGEGIVLLDNINMGVGIPITPFGITSTCLLDAIGPPS</sequence>
<protein>
    <submittedName>
        <fullName evidence="1">Uncharacterized protein</fullName>
    </submittedName>
</protein>
<accession>A0A6N9Q9D0</accession>